<dbReference type="Pfam" id="PF00698">
    <property type="entry name" value="Acyl_transf_1"/>
    <property type="match status" value="1"/>
</dbReference>
<protein>
    <recommendedName>
        <fullName evidence="4">Malonyl CoA-acyl carrier protein transacylase</fullName>
        <ecNumber evidence="4">2.3.1.39</ecNumber>
    </recommendedName>
</protein>
<dbReference type="Gene3D" id="3.40.366.10">
    <property type="entry name" value="Malonyl-Coenzyme A Acyl Carrier Protein, domain 2"/>
    <property type="match status" value="1"/>
</dbReference>
<dbReference type="InterPro" id="IPR016036">
    <property type="entry name" value="Malonyl_transacylase_ACP-bd"/>
</dbReference>
<dbReference type="InterPro" id="IPR024925">
    <property type="entry name" value="Malonyl_CoA-ACP_transAc"/>
</dbReference>
<evidence type="ECO:0000259" key="6">
    <source>
        <dbReference type="SMART" id="SM00827"/>
    </source>
</evidence>
<dbReference type="PIRSF" id="PIRSF000446">
    <property type="entry name" value="Mct"/>
    <property type="match status" value="1"/>
</dbReference>
<evidence type="ECO:0000313" key="8">
    <source>
        <dbReference type="Proteomes" id="UP000051586"/>
    </source>
</evidence>
<dbReference type="InterPro" id="IPR016035">
    <property type="entry name" value="Acyl_Trfase/lysoPLipase"/>
</dbReference>
<keyword evidence="1 4" id="KW-0808">Transferase</keyword>
<dbReference type="GO" id="GO:0004314">
    <property type="term" value="F:[acyl-carrier-protein] S-malonyltransferase activity"/>
    <property type="evidence" value="ECO:0007669"/>
    <property type="project" value="UniProtKB-EC"/>
</dbReference>
<evidence type="ECO:0000256" key="5">
    <source>
        <dbReference type="PIRSR" id="PIRSR000446-1"/>
    </source>
</evidence>
<accession>A0A0R2CL59</accession>
<reference evidence="7 8" key="1">
    <citation type="journal article" date="2015" name="Genome Announc.">
        <title>Expanding the biotechnology potential of lactobacilli through comparative genomics of 213 strains and associated genera.</title>
        <authorList>
            <person name="Sun Z."/>
            <person name="Harris H.M."/>
            <person name="McCann A."/>
            <person name="Guo C."/>
            <person name="Argimon S."/>
            <person name="Zhang W."/>
            <person name="Yang X."/>
            <person name="Jeffery I.B."/>
            <person name="Cooney J.C."/>
            <person name="Kagawa T.F."/>
            <person name="Liu W."/>
            <person name="Song Y."/>
            <person name="Salvetti E."/>
            <person name="Wrobel A."/>
            <person name="Rasinkangas P."/>
            <person name="Parkhill J."/>
            <person name="Rea M.C."/>
            <person name="O'Sullivan O."/>
            <person name="Ritari J."/>
            <person name="Douillard F.P."/>
            <person name="Paul Ross R."/>
            <person name="Yang R."/>
            <person name="Briner A.E."/>
            <person name="Felis G.E."/>
            <person name="de Vos W.M."/>
            <person name="Barrangou R."/>
            <person name="Klaenhammer T.R."/>
            <person name="Caufield P.W."/>
            <person name="Cui Y."/>
            <person name="Zhang H."/>
            <person name="O'Toole P.W."/>
        </authorList>
    </citation>
    <scope>NUCLEOTIDE SEQUENCE [LARGE SCALE GENOMIC DNA]</scope>
    <source>
        <strain evidence="7 8">DSM 22689</strain>
    </source>
</reference>
<dbReference type="SUPFAM" id="SSF52151">
    <property type="entry name" value="FabD/lysophospholipase-like"/>
    <property type="match status" value="1"/>
</dbReference>
<dbReference type="EC" id="2.3.1.39" evidence="4"/>
<dbReference type="Proteomes" id="UP000051586">
    <property type="component" value="Unassembled WGS sequence"/>
</dbReference>
<comment type="catalytic activity">
    <reaction evidence="3 4">
        <text>holo-[ACP] + malonyl-CoA = malonyl-[ACP] + CoA</text>
        <dbReference type="Rhea" id="RHEA:41792"/>
        <dbReference type="Rhea" id="RHEA-COMP:9623"/>
        <dbReference type="Rhea" id="RHEA-COMP:9685"/>
        <dbReference type="ChEBI" id="CHEBI:57287"/>
        <dbReference type="ChEBI" id="CHEBI:57384"/>
        <dbReference type="ChEBI" id="CHEBI:64479"/>
        <dbReference type="ChEBI" id="CHEBI:78449"/>
        <dbReference type="EC" id="2.3.1.39"/>
    </reaction>
</comment>
<keyword evidence="2 4" id="KW-0012">Acyltransferase</keyword>
<feature type="domain" description="Malonyl-CoA:ACP transacylase (MAT)" evidence="6">
    <location>
        <begin position="6"/>
        <end position="294"/>
    </location>
</feature>
<evidence type="ECO:0000256" key="4">
    <source>
        <dbReference type="PIRNR" id="PIRNR000446"/>
    </source>
</evidence>
<sequence length="304" mass="32888">MKLAYLFSGQGSQFAQMGMDLYRTNATYRATIDEAATALQVDLTEPTVWDDPAQVQVVILAMSYAIYRQLTTQLPAPVAAVGLSLGEYSALVASGALDFAAALRLVRDRSQYMATAGKQHPGKLAAVLKLNPQRVTELCEDYAGVYPANYNTARQTVIGGTSEAVTAIQPQLLAAGAKRVVPLAVAVASHTPLMESASKALFKRLQAERFAAPAFPVISNTTNRPFTVEQLPTTLANQLVKPTHFQQNLLQLVQNYHVDTVVELGPGTTLSKFAKQTVPNLVTYHVDTVETLQQVQAALQVRSE</sequence>
<dbReference type="AlphaFoldDB" id="A0A0R2CL59"/>
<feature type="active site" evidence="5">
    <location>
        <position position="190"/>
    </location>
</feature>
<evidence type="ECO:0000313" key="7">
    <source>
        <dbReference type="EMBL" id="KRM92334.1"/>
    </source>
</evidence>
<dbReference type="InterPro" id="IPR014043">
    <property type="entry name" value="Acyl_transferase_dom"/>
</dbReference>
<dbReference type="InterPro" id="IPR050858">
    <property type="entry name" value="Mal-CoA-ACP_Trans/PKS_FabD"/>
</dbReference>
<dbReference type="GO" id="GO:0006633">
    <property type="term" value="P:fatty acid biosynthetic process"/>
    <property type="evidence" value="ECO:0007669"/>
    <property type="project" value="TreeGrafter"/>
</dbReference>
<dbReference type="PANTHER" id="PTHR42681">
    <property type="entry name" value="MALONYL-COA-ACYL CARRIER PROTEIN TRANSACYLASE, MITOCHONDRIAL"/>
    <property type="match status" value="1"/>
</dbReference>
<comment type="caution">
    <text evidence="7">The sequence shown here is derived from an EMBL/GenBank/DDBJ whole genome shotgun (WGS) entry which is preliminary data.</text>
</comment>
<dbReference type="SMART" id="SM00827">
    <property type="entry name" value="PKS_AT"/>
    <property type="match status" value="1"/>
</dbReference>
<dbReference type="GO" id="GO:0005829">
    <property type="term" value="C:cytosol"/>
    <property type="evidence" value="ECO:0007669"/>
    <property type="project" value="TreeGrafter"/>
</dbReference>
<dbReference type="PANTHER" id="PTHR42681:SF1">
    <property type="entry name" value="MALONYL-COA-ACYL CARRIER PROTEIN TRANSACYLASE, MITOCHONDRIAL"/>
    <property type="match status" value="1"/>
</dbReference>
<evidence type="ECO:0000256" key="1">
    <source>
        <dbReference type="ARBA" id="ARBA00022679"/>
    </source>
</evidence>
<dbReference type="STRING" id="1423745.GCA_001311215_00953"/>
<dbReference type="SUPFAM" id="SSF55048">
    <property type="entry name" value="Probable ACP-binding domain of malonyl-CoA ACP transacylase"/>
    <property type="match status" value="1"/>
</dbReference>
<proteinExistence type="inferred from homology"/>
<gene>
    <name evidence="7" type="ORF">FC87_GL000467</name>
</gene>
<dbReference type="EMBL" id="AYZI01000002">
    <property type="protein sequence ID" value="KRM92334.1"/>
    <property type="molecule type" value="Genomic_DNA"/>
</dbReference>
<dbReference type="InterPro" id="IPR001227">
    <property type="entry name" value="Ac_transferase_dom_sf"/>
</dbReference>
<evidence type="ECO:0000256" key="2">
    <source>
        <dbReference type="ARBA" id="ARBA00023315"/>
    </source>
</evidence>
<dbReference type="PATRIC" id="fig|1423745.4.peg.491"/>
<dbReference type="RefSeq" id="WP_054690305.1">
    <property type="nucleotide sequence ID" value="NZ_AYZI01000002.1"/>
</dbReference>
<name>A0A0R2CL59_9LACO</name>
<comment type="similarity">
    <text evidence="4">Belongs to the fabD family.</text>
</comment>
<dbReference type="Gene3D" id="3.30.70.250">
    <property type="entry name" value="Malonyl-CoA ACP transacylase, ACP-binding"/>
    <property type="match status" value="1"/>
</dbReference>
<evidence type="ECO:0000256" key="3">
    <source>
        <dbReference type="ARBA" id="ARBA00048462"/>
    </source>
</evidence>
<feature type="active site" evidence="5">
    <location>
        <position position="84"/>
    </location>
</feature>
<organism evidence="7 8">
    <name type="scientific">Fructilactobacillus florum DSM 22689 = JCM 16035</name>
    <dbReference type="NCBI Taxonomy" id="1423745"/>
    <lineage>
        <taxon>Bacteria</taxon>
        <taxon>Bacillati</taxon>
        <taxon>Bacillota</taxon>
        <taxon>Bacilli</taxon>
        <taxon>Lactobacillales</taxon>
        <taxon>Lactobacillaceae</taxon>
        <taxon>Fructilactobacillus</taxon>
    </lineage>
</organism>